<dbReference type="InterPro" id="IPR036770">
    <property type="entry name" value="Ankyrin_rpt-contain_sf"/>
</dbReference>
<proteinExistence type="predicted"/>
<feature type="repeat" description="ANK" evidence="3">
    <location>
        <begin position="630"/>
        <end position="662"/>
    </location>
</feature>
<evidence type="ECO:0000313" key="5">
    <source>
        <dbReference type="EMBL" id="KAL3104507.1"/>
    </source>
</evidence>
<name>A0ABD2KNI9_9BILA</name>
<dbReference type="PROSITE" id="PS50088">
    <property type="entry name" value="ANK_REPEAT"/>
    <property type="match status" value="3"/>
</dbReference>
<dbReference type="EMBL" id="JBICBT010000709">
    <property type="protein sequence ID" value="KAL3104507.1"/>
    <property type="molecule type" value="Genomic_DNA"/>
</dbReference>
<feature type="repeat" description="ANK" evidence="3">
    <location>
        <begin position="663"/>
        <end position="695"/>
    </location>
</feature>
<comment type="caution">
    <text evidence="5">The sequence shown here is derived from an EMBL/GenBank/DDBJ whole genome shotgun (WGS) entry which is preliminary data.</text>
</comment>
<evidence type="ECO:0000313" key="6">
    <source>
        <dbReference type="Proteomes" id="UP001620626"/>
    </source>
</evidence>
<evidence type="ECO:0000256" key="2">
    <source>
        <dbReference type="ARBA" id="ARBA00023043"/>
    </source>
</evidence>
<sequence>MMVGYATEELPHYALHNKIIFNSLGISCVDHSSLNFSIWPIFATNICHLAFTDAEHLDNLRRLISPTILTDLNQLTSIDSGLLMPDVIADDVPNATAGQALSKWLHTPRKDGQPISIQIDQMEEIYLSDNDLAEENEEKRQKGRPKEAENEEKQKEETATEIVQTVSIERSDGGEKQKFAEPQQVANEPPEKEPIESEEKQPENGDRLDGTFSCNSPVMLLGDNTLDDIKAQFQKQQAQAFVVQRSCEKQLWWATLMDRLTFGNRAAFVIIGLQQKMDDITDLIARIIWKKLTVIWLGENVPEQFKNHKSVKQITETSPAKILTALISLDVPFEYQKGGQSVRKRTQTTTKFEDKRLKIPVNLPLLELRFETAFFSVIRRHHQVQECQIITTINNNNIIMTQHHFNQIQEETGQSKDNNHTTLGDHGADSEASCPNSDCDEKQTKQQLNNDRGRQWKTRRVRQSLKRTTACSPAPFRAHSHEKGHQPTTLGRGLKQPVNGFARMRSREIRLSIKALHCSLFPFIHSPLRFPPLSLPPPFSAMESAVAERTRQFFAFVNEGNIGQLRALVDSLDADELSNLLRMNQPEVQPPRAVLINAILKQHTETVVFLLEKGADPHQTVLGRLNNLNMNVTPLWTAANLGNLELCRALIAHGANLELGTDSGESTLLCACFKASFEIVTLFVENGANVNLADSDGMTPLIATCYFTGKIDIVLLLLSHGAIVEQTDLMGMRFALLGAARAGYLVVCRLLVEEWAADVKQQTIDGSTALIGSSGRGHVDIVTFLIERGADLDHTDMDGYNSLMCAVKNRRTEMTRHLVAIGANTNQIGIDRKSAHDLAEESGIAEMIDIFRAAAAQRENFDGQQNGH</sequence>
<dbReference type="PANTHER" id="PTHR24171">
    <property type="entry name" value="ANKYRIN REPEAT DOMAIN-CONTAINING PROTEIN 39-RELATED"/>
    <property type="match status" value="1"/>
</dbReference>
<evidence type="ECO:0000256" key="4">
    <source>
        <dbReference type="SAM" id="MobiDB-lite"/>
    </source>
</evidence>
<evidence type="ECO:0000256" key="3">
    <source>
        <dbReference type="PROSITE-ProRule" id="PRU00023"/>
    </source>
</evidence>
<evidence type="ECO:0008006" key="7">
    <source>
        <dbReference type="Google" id="ProtNLM"/>
    </source>
</evidence>
<dbReference type="AlphaFoldDB" id="A0ABD2KNI9"/>
<keyword evidence="2 3" id="KW-0040">ANK repeat</keyword>
<dbReference type="SMART" id="SM00248">
    <property type="entry name" value="ANK"/>
    <property type="match status" value="6"/>
</dbReference>
<keyword evidence="1" id="KW-0677">Repeat</keyword>
<feature type="region of interest" description="Disordered" evidence="4">
    <location>
        <begin position="133"/>
        <end position="212"/>
    </location>
</feature>
<dbReference type="Proteomes" id="UP001620626">
    <property type="component" value="Unassembled WGS sequence"/>
</dbReference>
<dbReference type="Pfam" id="PF12796">
    <property type="entry name" value="Ank_2"/>
    <property type="match status" value="2"/>
</dbReference>
<dbReference type="PANTHER" id="PTHR24171:SF9">
    <property type="entry name" value="ANKYRIN REPEAT DOMAIN-CONTAINING PROTEIN 39"/>
    <property type="match status" value="1"/>
</dbReference>
<evidence type="ECO:0000256" key="1">
    <source>
        <dbReference type="ARBA" id="ARBA00022737"/>
    </source>
</evidence>
<feature type="compositionally biased region" description="Basic and acidic residues" evidence="4">
    <location>
        <begin position="189"/>
        <end position="209"/>
    </location>
</feature>
<protein>
    <recommendedName>
        <fullName evidence="7">ANK_REP_REGION domain-containing protein</fullName>
    </recommendedName>
</protein>
<feature type="compositionally biased region" description="Basic residues" evidence="4">
    <location>
        <begin position="455"/>
        <end position="465"/>
    </location>
</feature>
<organism evidence="5 6">
    <name type="scientific">Heterodera trifolii</name>
    <dbReference type="NCBI Taxonomy" id="157864"/>
    <lineage>
        <taxon>Eukaryota</taxon>
        <taxon>Metazoa</taxon>
        <taxon>Ecdysozoa</taxon>
        <taxon>Nematoda</taxon>
        <taxon>Chromadorea</taxon>
        <taxon>Rhabditida</taxon>
        <taxon>Tylenchina</taxon>
        <taxon>Tylenchomorpha</taxon>
        <taxon>Tylenchoidea</taxon>
        <taxon>Heteroderidae</taxon>
        <taxon>Heteroderinae</taxon>
        <taxon>Heterodera</taxon>
    </lineage>
</organism>
<dbReference type="PROSITE" id="PS50297">
    <property type="entry name" value="ANK_REP_REGION"/>
    <property type="match status" value="3"/>
</dbReference>
<gene>
    <name evidence="5" type="ORF">niasHT_028930</name>
</gene>
<feature type="compositionally biased region" description="Basic and acidic residues" evidence="4">
    <location>
        <begin position="169"/>
        <end position="179"/>
    </location>
</feature>
<feature type="repeat" description="ANK" evidence="3">
    <location>
        <begin position="765"/>
        <end position="797"/>
    </location>
</feature>
<dbReference type="SUPFAM" id="SSF48403">
    <property type="entry name" value="Ankyrin repeat"/>
    <property type="match status" value="1"/>
</dbReference>
<keyword evidence="6" id="KW-1185">Reference proteome</keyword>
<dbReference type="Gene3D" id="1.25.40.20">
    <property type="entry name" value="Ankyrin repeat-containing domain"/>
    <property type="match status" value="1"/>
</dbReference>
<feature type="region of interest" description="Disordered" evidence="4">
    <location>
        <begin position="414"/>
        <end position="495"/>
    </location>
</feature>
<accession>A0ABD2KNI9</accession>
<feature type="compositionally biased region" description="Basic and acidic residues" evidence="4">
    <location>
        <begin position="137"/>
        <end position="158"/>
    </location>
</feature>
<dbReference type="InterPro" id="IPR002110">
    <property type="entry name" value="Ankyrin_rpt"/>
</dbReference>
<reference evidence="5 6" key="1">
    <citation type="submission" date="2024-10" db="EMBL/GenBank/DDBJ databases">
        <authorList>
            <person name="Kim D."/>
        </authorList>
    </citation>
    <scope>NUCLEOTIDE SEQUENCE [LARGE SCALE GENOMIC DNA]</scope>
    <source>
        <strain evidence="5">BH-2024</strain>
    </source>
</reference>